<accession>M1Z0P7</accession>
<feature type="domain" description="TonB-dependent receptor plug" evidence="14">
    <location>
        <begin position="48"/>
        <end position="153"/>
    </location>
</feature>
<keyword evidence="16" id="KW-1185">Reference proteome</keyword>
<dbReference type="InterPro" id="IPR036942">
    <property type="entry name" value="Beta-barrel_TonB_sf"/>
</dbReference>
<comment type="caution">
    <text evidence="15">The sequence shown here is derived from an EMBL/GenBank/DDBJ whole genome shotgun (WGS) entry which is preliminary data.</text>
</comment>
<dbReference type="STRING" id="1266370.NITGR_610048"/>
<proteinExistence type="inferred from homology"/>
<protein>
    <submittedName>
        <fullName evidence="15">Putative Vitamin B12 transporter BtuB</fullName>
    </submittedName>
</protein>
<feature type="signal peptide" evidence="12">
    <location>
        <begin position="1"/>
        <end position="23"/>
    </location>
</feature>
<dbReference type="RefSeq" id="WP_005009795.1">
    <property type="nucleotide sequence ID" value="NZ_HG422173.1"/>
</dbReference>
<dbReference type="Gene3D" id="2.40.170.20">
    <property type="entry name" value="TonB-dependent receptor, beta-barrel domain"/>
    <property type="match status" value="1"/>
</dbReference>
<feature type="domain" description="TonB-dependent receptor-like beta-barrel" evidence="13">
    <location>
        <begin position="191"/>
        <end position="590"/>
    </location>
</feature>
<evidence type="ECO:0000256" key="4">
    <source>
        <dbReference type="ARBA" id="ARBA00022692"/>
    </source>
</evidence>
<dbReference type="FunCoup" id="M1Z0P7">
    <property type="interactions" value="59"/>
</dbReference>
<dbReference type="InterPro" id="IPR000531">
    <property type="entry name" value="Beta-barrel_TonB"/>
</dbReference>
<dbReference type="PANTHER" id="PTHR30069">
    <property type="entry name" value="TONB-DEPENDENT OUTER MEMBRANE RECEPTOR"/>
    <property type="match status" value="1"/>
</dbReference>
<dbReference type="InterPro" id="IPR039426">
    <property type="entry name" value="TonB-dep_rcpt-like"/>
</dbReference>
<comment type="subcellular location">
    <subcellularLocation>
        <location evidence="1 10">Cell outer membrane</location>
        <topology evidence="1 10">Multi-pass membrane protein</topology>
    </subcellularLocation>
</comment>
<dbReference type="Pfam" id="PF07715">
    <property type="entry name" value="Plug"/>
    <property type="match status" value="1"/>
</dbReference>
<dbReference type="GO" id="GO:0015889">
    <property type="term" value="P:cobalamin transport"/>
    <property type="evidence" value="ECO:0007669"/>
    <property type="project" value="TreeGrafter"/>
</dbReference>
<evidence type="ECO:0000256" key="11">
    <source>
        <dbReference type="RuleBase" id="RU003357"/>
    </source>
</evidence>
<evidence type="ECO:0000256" key="9">
    <source>
        <dbReference type="ARBA" id="ARBA00023237"/>
    </source>
</evidence>
<dbReference type="OrthoDB" id="9815954at2"/>
<dbReference type="AlphaFoldDB" id="M1Z0P7"/>
<evidence type="ECO:0000256" key="8">
    <source>
        <dbReference type="ARBA" id="ARBA00023136"/>
    </source>
</evidence>
<dbReference type="PANTHER" id="PTHR30069:SF53">
    <property type="entry name" value="COLICIN I RECEPTOR-RELATED"/>
    <property type="match status" value="1"/>
</dbReference>
<dbReference type="HOGENOM" id="CLU_008287_18_5_0"/>
<dbReference type="SUPFAM" id="SSF56935">
    <property type="entry name" value="Porins"/>
    <property type="match status" value="1"/>
</dbReference>
<comment type="similarity">
    <text evidence="10 11">Belongs to the TonB-dependent receptor family.</text>
</comment>
<evidence type="ECO:0000256" key="1">
    <source>
        <dbReference type="ARBA" id="ARBA00004571"/>
    </source>
</evidence>
<keyword evidence="5 12" id="KW-0732">Signal</keyword>
<feature type="chain" id="PRO_5004019811" evidence="12">
    <location>
        <begin position="24"/>
        <end position="617"/>
    </location>
</feature>
<gene>
    <name evidence="15" type="ORF">NITGR_610048</name>
</gene>
<evidence type="ECO:0000256" key="3">
    <source>
        <dbReference type="ARBA" id="ARBA00022452"/>
    </source>
</evidence>
<dbReference type="InParanoid" id="M1Z0P7"/>
<dbReference type="Gene3D" id="2.170.130.10">
    <property type="entry name" value="TonB-dependent receptor, plug domain"/>
    <property type="match status" value="1"/>
</dbReference>
<organism evidence="15 16">
    <name type="scientific">Nitrospina gracilis (strain 3/211)</name>
    <dbReference type="NCBI Taxonomy" id="1266370"/>
    <lineage>
        <taxon>Bacteria</taxon>
        <taxon>Pseudomonadati</taxon>
        <taxon>Nitrospinota/Tectimicrobiota group</taxon>
        <taxon>Nitrospinota</taxon>
        <taxon>Nitrospinia</taxon>
        <taxon>Nitrospinales</taxon>
        <taxon>Nitrospinaceae</taxon>
        <taxon>Nitrospina</taxon>
    </lineage>
</organism>
<dbReference type="CDD" id="cd01347">
    <property type="entry name" value="ligand_gated_channel"/>
    <property type="match status" value="1"/>
</dbReference>
<name>M1Z0P7_NITG3</name>
<evidence type="ECO:0000256" key="5">
    <source>
        <dbReference type="ARBA" id="ARBA00022729"/>
    </source>
</evidence>
<evidence type="ECO:0000313" key="16">
    <source>
        <dbReference type="Proteomes" id="UP000011704"/>
    </source>
</evidence>
<dbReference type="InterPro" id="IPR012910">
    <property type="entry name" value="Plug_dom"/>
</dbReference>
<keyword evidence="2 10" id="KW-0813">Transport</keyword>
<dbReference type="GO" id="GO:0009279">
    <property type="term" value="C:cell outer membrane"/>
    <property type="evidence" value="ECO:0007669"/>
    <property type="project" value="UniProtKB-SubCell"/>
</dbReference>
<dbReference type="InterPro" id="IPR037066">
    <property type="entry name" value="Plug_dom_sf"/>
</dbReference>
<evidence type="ECO:0000256" key="7">
    <source>
        <dbReference type="ARBA" id="ARBA00023077"/>
    </source>
</evidence>
<dbReference type="PROSITE" id="PS52016">
    <property type="entry name" value="TONB_DEPENDENT_REC_3"/>
    <property type="match status" value="1"/>
</dbReference>
<evidence type="ECO:0000259" key="13">
    <source>
        <dbReference type="Pfam" id="PF00593"/>
    </source>
</evidence>
<keyword evidence="6" id="KW-0406">Ion transport</keyword>
<keyword evidence="8 10" id="KW-0472">Membrane</keyword>
<keyword evidence="7 11" id="KW-0798">TonB box</keyword>
<evidence type="ECO:0000256" key="10">
    <source>
        <dbReference type="PROSITE-ProRule" id="PRU01360"/>
    </source>
</evidence>
<dbReference type="GO" id="GO:0006811">
    <property type="term" value="P:monoatomic ion transport"/>
    <property type="evidence" value="ECO:0007669"/>
    <property type="project" value="UniProtKB-KW"/>
</dbReference>
<evidence type="ECO:0000256" key="12">
    <source>
        <dbReference type="SAM" id="SignalP"/>
    </source>
</evidence>
<evidence type="ECO:0000256" key="6">
    <source>
        <dbReference type="ARBA" id="ARBA00023065"/>
    </source>
</evidence>
<keyword evidence="4 10" id="KW-0812">Transmembrane</keyword>
<reference evidence="15 16" key="1">
    <citation type="journal article" date="2013" name="Front. Microbiol.">
        <title>The genome of Nitrospina gracilis illuminates the metabolism and evolution of the major marine nitrite oxidizer.</title>
        <authorList>
            <person name="Luecker S."/>
            <person name="Nowka B."/>
            <person name="Rattei T."/>
            <person name="Spieck E."/>
            <person name="and Daims H."/>
        </authorList>
    </citation>
    <scope>NUCLEOTIDE SEQUENCE [LARGE SCALE GENOMIC DNA]</scope>
    <source>
        <strain evidence="15 16">3/211</strain>
    </source>
</reference>
<dbReference type="EMBL" id="CAQJ01000068">
    <property type="protein sequence ID" value="CCQ91290.1"/>
    <property type="molecule type" value="Genomic_DNA"/>
</dbReference>
<keyword evidence="3 10" id="KW-1134">Transmembrane beta strand</keyword>
<dbReference type="Pfam" id="PF00593">
    <property type="entry name" value="TonB_dep_Rec_b-barrel"/>
    <property type="match status" value="1"/>
</dbReference>
<evidence type="ECO:0000256" key="2">
    <source>
        <dbReference type="ARBA" id="ARBA00022448"/>
    </source>
</evidence>
<dbReference type="Proteomes" id="UP000011704">
    <property type="component" value="Unassembled WGS sequence"/>
</dbReference>
<evidence type="ECO:0000259" key="14">
    <source>
        <dbReference type="Pfam" id="PF07715"/>
    </source>
</evidence>
<evidence type="ECO:0000313" key="15">
    <source>
        <dbReference type="EMBL" id="CCQ91290.1"/>
    </source>
</evidence>
<sequence>MKKLLFITGISLCVPFVFGHAIAEEKDKQLEILDAIEIHATRSQIKPENQTASYTVITREEIKKKKHMQVKDIIQEQLGVNVVQTGPLGSSTTLFMRGANSQSTLVMIDGVQVKTNSTGSFSFAHLQMDNIERIEILRGPQSTLWGADAVGGVINIVTRKGKGKPTHTLSFEGGSFETFKETLTSSGSHESFDYSLSASNTDSEGFSAFNERRGGTENDRYSNRTFSTRLGYNFLKDGRVEFIGRYIRARSHFDGFNPLTFTFSDTLPHHINNDTVYGALPLQKALTENWDLKITPSVFVDELDTIDPTFGDSFIINRTYTVDVQNNVYINKNISTVFGFEHQATNASNASQGIALQNENQGYYLQFQFNHDNRFLLNAGVREDINTRFANKFTYKIEAAYRFLETNTRLRGGFATGFRAPSVNEILFPFFGNPNIQPEETESFEIGVEQALLADRVSVAVTYFNMDLKNQIQPNPATFIAENIGRARSQGIETSVLWQVMDDIDVNAAYTWNQAVDSSTGALLVRRPRHTASATLHHTWRNLLDWLVTVQYRSAMVSGTGRVGGRAIVRAALGYQLTKQLKLTARGENLLNKQYEESLFFGTAGISGYAGFEYSFH</sequence>
<keyword evidence="9 10" id="KW-0998">Cell outer membrane</keyword>